<dbReference type="GO" id="GO:0019005">
    <property type="term" value="C:SCF ubiquitin ligase complex"/>
    <property type="evidence" value="ECO:0007669"/>
    <property type="project" value="TreeGrafter"/>
</dbReference>
<dbReference type="CDD" id="cd22089">
    <property type="entry name" value="F-box_FBXO9"/>
    <property type="match status" value="1"/>
</dbReference>
<name>A0AAD9N7Z5_9ANNE</name>
<dbReference type="Pfam" id="PF19270">
    <property type="entry name" value="FBO_C"/>
    <property type="match status" value="1"/>
</dbReference>
<organism evidence="9 10">
    <name type="scientific">Paralvinella palmiformis</name>
    <dbReference type="NCBI Taxonomy" id="53620"/>
    <lineage>
        <taxon>Eukaryota</taxon>
        <taxon>Metazoa</taxon>
        <taxon>Spiralia</taxon>
        <taxon>Lophotrochozoa</taxon>
        <taxon>Annelida</taxon>
        <taxon>Polychaeta</taxon>
        <taxon>Sedentaria</taxon>
        <taxon>Canalipalpata</taxon>
        <taxon>Terebellida</taxon>
        <taxon>Terebelliformia</taxon>
        <taxon>Alvinellidae</taxon>
        <taxon>Paralvinella</taxon>
    </lineage>
</organism>
<feature type="region of interest" description="Disordered" evidence="7">
    <location>
        <begin position="1"/>
        <end position="20"/>
    </location>
</feature>
<evidence type="ECO:0000256" key="1">
    <source>
        <dbReference type="ARBA" id="ARBA00004496"/>
    </source>
</evidence>
<dbReference type="InterPro" id="IPR045464">
    <property type="entry name" value="Hrt3/FBXO9_C"/>
</dbReference>
<evidence type="ECO:0000256" key="5">
    <source>
        <dbReference type="ARBA" id="ARBA00022786"/>
    </source>
</evidence>
<dbReference type="FunFam" id="1.20.1280.50:FF:000012">
    <property type="entry name" value="F-box only protein 9"/>
    <property type="match status" value="1"/>
</dbReference>
<evidence type="ECO:0000256" key="4">
    <source>
        <dbReference type="ARBA" id="ARBA00022490"/>
    </source>
</evidence>
<feature type="domain" description="F-box" evidence="8">
    <location>
        <begin position="155"/>
        <end position="206"/>
    </location>
</feature>
<accession>A0AAD9N7Z5</accession>
<dbReference type="EMBL" id="JAODUP010000138">
    <property type="protein sequence ID" value="KAK2160210.1"/>
    <property type="molecule type" value="Genomic_DNA"/>
</dbReference>
<sequence length="430" mass="51040">MNLSQPTNDEDNSWFPWDLNENSDEQNIGEPVNVELELEHFRIQWQKELHNRPDASHVISNLEENDANDNQLVEPTVEEQARYLFIQGVNAEHGGRLYDAIKYYRRAVQLVPDIEFRIQDYRPRRRSETTDSESSLGSRANSKGTICEPNINTQVCHISALPWEILMYIFKWVVSVELDIPSLERLAEVCRGFYVCARDEELWKLICQKVYGMKCGRPGSYGSYRTMYIQKPHVRFNGCYISRHEYFRQGEKSLDGFYRPIHIVEYYRYVRFFTDGKLICSFLVYYRHQRQLLMLTSPDNPYTALPKLRHRSTKCQGILHGYYKVCGDQITAVLKRRHIIEHNPYQYRYKIRRQNHNNDNEQNFHVEFLLRNAGRRPHSQLMWNHYSVHTYYRLTGQDQIAEFDIGTKSYPSLIFSRVNSYTAFAETPLL</sequence>
<protein>
    <recommendedName>
        <fullName evidence="3">F-box only protein 9</fullName>
    </recommendedName>
</protein>
<gene>
    <name evidence="9" type="ORF">LSH36_138g09025</name>
</gene>
<dbReference type="Gene3D" id="1.20.1280.50">
    <property type="match status" value="1"/>
</dbReference>
<dbReference type="GO" id="GO:0031146">
    <property type="term" value="P:SCF-dependent proteasomal ubiquitin-dependent protein catabolic process"/>
    <property type="evidence" value="ECO:0007669"/>
    <property type="project" value="TreeGrafter"/>
</dbReference>
<proteinExistence type="predicted"/>
<comment type="subcellular location">
    <subcellularLocation>
        <location evidence="1">Cytoplasm</location>
    </subcellularLocation>
</comment>
<evidence type="ECO:0000256" key="2">
    <source>
        <dbReference type="ARBA" id="ARBA00004906"/>
    </source>
</evidence>
<dbReference type="InterPro" id="IPR001810">
    <property type="entry name" value="F-box_dom"/>
</dbReference>
<evidence type="ECO:0000256" key="6">
    <source>
        <dbReference type="ARBA" id="ARBA00022803"/>
    </source>
</evidence>
<dbReference type="Proteomes" id="UP001208570">
    <property type="component" value="Unassembled WGS sequence"/>
</dbReference>
<dbReference type="SUPFAM" id="SSF81383">
    <property type="entry name" value="F-box domain"/>
    <property type="match status" value="1"/>
</dbReference>
<reference evidence="9" key="1">
    <citation type="journal article" date="2023" name="Mol. Biol. Evol.">
        <title>Third-Generation Sequencing Reveals the Adaptive Role of the Epigenome in Three Deep-Sea Polychaetes.</title>
        <authorList>
            <person name="Perez M."/>
            <person name="Aroh O."/>
            <person name="Sun Y."/>
            <person name="Lan Y."/>
            <person name="Juniper S.K."/>
            <person name="Young C.R."/>
            <person name="Angers B."/>
            <person name="Qian P.Y."/>
        </authorList>
    </citation>
    <scope>NUCLEOTIDE SEQUENCE</scope>
    <source>
        <strain evidence="9">P08H-3</strain>
    </source>
</reference>
<evidence type="ECO:0000256" key="3">
    <source>
        <dbReference type="ARBA" id="ARBA00019775"/>
    </source>
</evidence>
<evidence type="ECO:0000313" key="9">
    <source>
        <dbReference type="EMBL" id="KAK2160210.1"/>
    </source>
</evidence>
<keyword evidence="5" id="KW-0833">Ubl conjugation pathway</keyword>
<dbReference type="PANTHER" id="PTHR12874">
    <property type="entry name" value="F-BOX ONLY PROTEIN 48-RELATED"/>
    <property type="match status" value="1"/>
</dbReference>
<dbReference type="PANTHER" id="PTHR12874:SF29">
    <property type="entry name" value="F-BOX ONLY PROTEIN 9"/>
    <property type="match status" value="1"/>
</dbReference>
<evidence type="ECO:0000259" key="8">
    <source>
        <dbReference type="PROSITE" id="PS50181"/>
    </source>
</evidence>
<dbReference type="InterPro" id="IPR036047">
    <property type="entry name" value="F-box-like_dom_sf"/>
</dbReference>
<dbReference type="AlphaFoldDB" id="A0AAD9N7Z5"/>
<keyword evidence="6" id="KW-0802">TPR repeat</keyword>
<dbReference type="Pfam" id="PF12937">
    <property type="entry name" value="F-box-like"/>
    <property type="match status" value="1"/>
</dbReference>
<comment type="pathway">
    <text evidence="2">Protein modification; protein ubiquitination.</text>
</comment>
<keyword evidence="4" id="KW-0963">Cytoplasm</keyword>
<dbReference type="PROSITE" id="PS50181">
    <property type="entry name" value="FBOX"/>
    <property type="match status" value="1"/>
</dbReference>
<comment type="caution">
    <text evidence="9">The sequence shown here is derived from an EMBL/GenBank/DDBJ whole genome shotgun (WGS) entry which is preliminary data.</text>
</comment>
<keyword evidence="10" id="KW-1185">Reference proteome</keyword>
<evidence type="ECO:0000313" key="10">
    <source>
        <dbReference type="Proteomes" id="UP001208570"/>
    </source>
</evidence>
<evidence type="ECO:0000256" key="7">
    <source>
        <dbReference type="SAM" id="MobiDB-lite"/>
    </source>
</evidence>
<dbReference type="GO" id="GO:0005737">
    <property type="term" value="C:cytoplasm"/>
    <property type="evidence" value="ECO:0007669"/>
    <property type="project" value="UniProtKB-SubCell"/>
</dbReference>